<keyword evidence="1 5" id="KW-0489">Methyltransferase</keyword>
<gene>
    <name evidence="5" type="ORF">EDC28_106197</name>
</gene>
<dbReference type="Gene3D" id="3.40.50.150">
    <property type="entry name" value="Vaccinia Virus protein VP39"/>
    <property type="match status" value="1"/>
</dbReference>
<dbReference type="GO" id="GO:0008168">
    <property type="term" value="F:methyltransferase activity"/>
    <property type="evidence" value="ECO:0007669"/>
    <property type="project" value="UniProtKB-KW"/>
</dbReference>
<evidence type="ECO:0000256" key="2">
    <source>
        <dbReference type="ARBA" id="ARBA00022679"/>
    </source>
</evidence>
<accession>A0A3N1PA86</accession>
<dbReference type="SUPFAM" id="SSF53335">
    <property type="entry name" value="S-adenosyl-L-methionine-dependent methyltransferases"/>
    <property type="match status" value="1"/>
</dbReference>
<protein>
    <submittedName>
        <fullName evidence="5">S-adenosylmethionine-dependent methyltransferase</fullName>
    </submittedName>
</protein>
<evidence type="ECO:0000256" key="1">
    <source>
        <dbReference type="ARBA" id="ARBA00022603"/>
    </source>
</evidence>
<evidence type="ECO:0000313" key="5">
    <source>
        <dbReference type="EMBL" id="ROQ24949.1"/>
    </source>
</evidence>
<reference evidence="5 6" key="1">
    <citation type="submission" date="2018-11" db="EMBL/GenBank/DDBJ databases">
        <title>Genomic Encyclopedia of Type Strains, Phase IV (KMG-IV): sequencing the most valuable type-strain genomes for metagenomic binning, comparative biology and taxonomic classification.</title>
        <authorList>
            <person name="Goeker M."/>
        </authorList>
    </citation>
    <scope>NUCLEOTIDE SEQUENCE [LARGE SCALE GENOMIC DNA]</scope>
    <source>
        <strain evidence="5 6">DSM 21945</strain>
    </source>
</reference>
<dbReference type="RefSeq" id="WP_123421834.1">
    <property type="nucleotide sequence ID" value="NZ_RJUL01000006.1"/>
</dbReference>
<sequence length="246" mass="27781">MKSDRIFDGQLAAKFGRRIYESYKGELRQHLVMRDLAELLARPQQIVDIGGGTGEMSLKLASLGHPVLMAEPSAEMLAQAQARFEKAGVAVACRQASLSELEGQYSLVLFHAVLEWLGEQQQSLAKVMARVAPGGHLSLLFYNRHSIDFNHLIRGNFKHLEKGRYGGHNSLTPHSPLWPEEVYGWLAQEGWLIKAQTGIRCFSDYFQKGEIAPDLATRIQWEEWVANREPYRSLARYIHVLAQKPG</sequence>
<name>A0A3N1PA86_9GAMM</name>
<dbReference type="CDD" id="cd02440">
    <property type="entry name" value="AdoMet_MTases"/>
    <property type="match status" value="1"/>
</dbReference>
<evidence type="ECO:0000256" key="3">
    <source>
        <dbReference type="ARBA" id="ARBA00022691"/>
    </source>
</evidence>
<dbReference type="EMBL" id="RJUL01000006">
    <property type="protein sequence ID" value="ROQ24949.1"/>
    <property type="molecule type" value="Genomic_DNA"/>
</dbReference>
<dbReference type="AlphaFoldDB" id="A0A3N1PA86"/>
<keyword evidence="6" id="KW-1185">Reference proteome</keyword>
<proteinExistence type="predicted"/>
<comment type="caution">
    <text evidence="5">The sequence shown here is derived from an EMBL/GenBank/DDBJ whole genome shotgun (WGS) entry which is preliminary data.</text>
</comment>
<keyword evidence="2 5" id="KW-0808">Transferase</keyword>
<dbReference type="Proteomes" id="UP000268033">
    <property type="component" value="Unassembled WGS sequence"/>
</dbReference>
<dbReference type="InterPro" id="IPR029063">
    <property type="entry name" value="SAM-dependent_MTases_sf"/>
</dbReference>
<dbReference type="InterPro" id="IPR041698">
    <property type="entry name" value="Methyltransf_25"/>
</dbReference>
<dbReference type="GO" id="GO:0032259">
    <property type="term" value="P:methylation"/>
    <property type="evidence" value="ECO:0007669"/>
    <property type="project" value="UniProtKB-KW"/>
</dbReference>
<dbReference type="Pfam" id="PF13649">
    <property type="entry name" value="Methyltransf_25"/>
    <property type="match status" value="1"/>
</dbReference>
<keyword evidence="3" id="KW-0949">S-adenosyl-L-methionine</keyword>
<dbReference type="STRING" id="584787.GCA_001247655_04007"/>
<dbReference type="PANTHER" id="PTHR43464:SF19">
    <property type="entry name" value="UBIQUINONE BIOSYNTHESIS O-METHYLTRANSFERASE, MITOCHONDRIAL"/>
    <property type="match status" value="1"/>
</dbReference>
<feature type="domain" description="Methyltransferase" evidence="4">
    <location>
        <begin position="46"/>
        <end position="135"/>
    </location>
</feature>
<evidence type="ECO:0000313" key="6">
    <source>
        <dbReference type="Proteomes" id="UP000268033"/>
    </source>
</evidence>
<dbReference type="PANTHER" id="PTHR43464">
    <property type="entry name" value="METHYLTRANSFERASE"/>
    <property type="match status" value="1"/>
</dbReference>
<organism evidence="5 6">
    <name type="scientific">Gallaecimonas pentaromativorans</name>
    <dbReference type="NCBI Taxonomy" id="584787"/>
    <lineage>
        <taxon>Bacteria</taxon>
        <taxon>Pseudomonadati</taxon>
        <taxon>Pseudomonadota</taxon>
        <taxon>Gammaproteobacteria</taxon>
        <taxon>Enterobacterales</taxon>
        <taxon>Gallaecimonadaceae</taxon>
        <taxon>Gallaecimonas</taxon>
    </lineage>
</organism>
<evidence type="ECO:0000259" key="4">
    <source>
        <dbReference type="Pfam" id="PF13649"/>
    </source>
</evidence>